<dbReference type="InterPro" id="IPR050300">
    <property type="entry name" value="GDXG_lipolytic_enzyme"/>
</dbReference>
<evidence type="ECO:0000256" key="1">
    <source>
        <dbReference type="ARBA" id="ARBA00022801"/>
    </source>
</evidence>
<dbReference type="Gene3D" id="3.40.50.1820">
    <property type="entry name" value="alpha/beta hydrolase"/>
    <property type="match status" value="1"/>
</dbReference>
<dbReference type="PANTHER" id="PTHR48081">
    <property type="entry name" value="AB HYDROLASE SUPERFAMILY PROTEIN C4A8.06C"/>
    <property type="match status" value="1"/>
</dbReference>
<dbReference type="AlphaFoldDB" id="A0A1M5Y3N3"/>
<dbReference type="STRING" id="1123282.SAMN02745823_02180"/>
<dbReference type="RefSeq" id="WP_084726414.1">
    <property type="nucleotide sequence ID" value="NZ_FQXV01000007.1"/>
</dbReference>
<sequence length="298" mass="33181">METWSVNFPPEGSMEIPIIDVSGIRRKYLDVAYAAQSPSQKLDIYLPPEGEGPFPTIIFIHGGAFIFGNKRDIQFLQAIDGVNRGYAVVSVEHRLAFEAKYPAPLFDVKAAIRFLRANASKYLLDPERFGACGDSAGGYYAVMAAATAGNPAFEDFTMGYADYPATVKALVSWFGVFDIIAQDKEVEKYGVTDPNMPDVDKLWLGAHSSEIEGLMHFTNPLHFITKDFPPIYILHGSNDHTVPCIQAYLLEEKVREVCGAGHVAMEIMEGYEHGGLELRWTELQNIDKGFAFFDKHLK</sequence>
<proteinExistence type="predicted"/>
<evidence type="ECO:0000259" key="2">
    <source>
        <dbReference type="Pfam" id="PF20434"/>
    </source>
</evidence>
<dbReference type="InterPro" id="IPR049492">
    <property type="entry name" value="BD-FAE-like_dom"/>
</dbReference>
<evidence type="ECO:0000313" key="3">
    <source>
        <dbReference type="EMBL" id="SHI06418.1"/>
    </source>
</evidence>
<dbReference type="PANTHER" id="PTHR48081:SF13">
    <property type="entry name" value="ALPHA_BETA HYDROLASE"/>
    <property type="match status" value="1"/>
</dbReference>
<accession>A0A1M5Y3N3</accession>
<feature type="domain" description="BD-FAE-like" evidence="2">
    <location>
        <begin position="42"/>
        <end position="253"/>
    </location>
</feature>
<dbReference type="EMBL" id="FQXV01000007">
    <property type="protein sequence ID" value="SHI06418.1"/>
    <property type="molecule type" value="Genomic_DNA"/>
</dbReference>
<dbReference type="SUPFAM" id="SSF53474">
    <property type="entry name" value="alpha/beta-Hydrolases"/>
    <property type="match status" value="1"/>
</dbReference>
<dbReference type="InterPro" id="IPR029058">
    <property type="entry name" value="AB_hydrolase_fold"/>
</dbReference>
<dbReference type="GO" id="GO:0016787">
    <property type="term" value="F:hydrolase activity"/>
    <property type="evidence" value="ECO:0007669"/>
    <property type="project" value="UniProtKB-KW"/>
</dbReference>
<keyword evidence="4" id="KW-1185">Reference proteome</keyword>
<keyword evidence="1" id="KW-0378">Hydrolase</keyword>
<dbReference type="OrthoDB" id="24847at2"/>
<evidence type="ECO:0000313" key="4">
    <source>
        <dbReference type="Proteomes" id="UP000183995"/>
    </source>
</evidence>
<protein>
    <submittedName>
        <fullName evidence="3">Acetyl esterase/lipase</fullName>
    </submittedName>
</protein>
<reference evidence="3 4" key="1">
    <citation type="submission" date="2016-11" db="EMBL/GenBank/DDBJ databases">
        <authorList>
            <person name="Jaros S."/>
            <person name="Januszkiewicz K."/>
            <person name="Wedrychowicz H."/>
        </authorList>
    </citation>
    <scope>NUCLEOTIDE SEQUENCE [LARGE SCALE GENOMIC DNA]</scope>
    <source>
        <strain evidence="3 4">DSM 10068</strain>
    </source>
</reference>
<dbReference type="Proteomes" id="UP000183995">
    <property type="component" value="Unassembled WGS sequence"/>
</dbReference>
<gene>
    <name evidence="3" type="ORF">SAMN02745823_02180</name>
</gene>
<dbReference type="Pfam" id="PF20434">
    <property type="entry name" value="BD-FAE"/>
    <property type="match status" value="1"/>
</dbReference>
<organism evidence="3 4">
    <name type="scientific">Sporobacter termitidis DSM 10068</name>
    <dbReference type="NCBI Taxonomy" id="1123282"/>
    <lineage>
        <taxon>Bacteria</taxon>
        <taxon>Bacillati</taxon>
        <taxon>Bacillota</taxon>
        <taxon>Clostridia</taxon>
        <taxon>Eubacteriales</taxon>
        <taxon>Oscillospiraceae</taxon>
        <taxon>Sporobacter</taxon>
    </lineage>
</organism>
<name>A0A1M5Y3N3_9FIRM</name>